<comment type="caution">
    <text evidence="2">The sequence shown here is derived from an EMBL/GenBank/DDBJ whole genome shotgun (WGS) entry which is preliminary data.</text>
</comment>
<proteinExistence type="predicted"/>
<organism evidence="2 3">
    <name type="scientific">Pleurodeles waltl</name>
    <name type="common">Iberian ribbed newt</name>
    <dbReference type="NCBI Taxonomy" id="8319"/>
    <lineage>
        <taxon>Eukaryota</taxon>
        <taxon>Metazoa</taxon>
        <taxon>Chordata</taxon>
        <taxon>Craniata</taxon>
        <taxon>Vertebrata</taxon>
        <taxon>Euteleostomi</taxon>
        <taxon>Amphibia</taxon>
        <taxon>Batrachia</taxon>
        <taxon>Caudata</taxon>
        <taxon>Salamandroidea</taxon>
        <taxon>Salamandridae</taxon>
        <taxon>Pleurodelinae</taxon>
        <taxon>Pleurodeles</taxon>
    </lineage>
</organism>
<sequence length="132" mass="14655">MGSQQPRMHLSKRQKRLQRQQYRIKDGGKSKTTPEAIGKDAPRRAGLPIGSLQCPREGGAVIRTVGVMPRESFQRRRTEEPTDEGTTGTGGEHEEATAGGFRRYREEGGSEEPIPSRSRPLDKDCWPRGALA</sequence>
<feature type="region of interest" description="Disordered" evidence="1">
    <location>
        <begin position="67"/>
        <end position="132"/>
    </location>
</feature>
<accession>A0AAV7VDB7</accession>
<dbReference type="EMBL" id="JANPWB010000003">
    <property type="protein sequence ID" value="KAJ1199357.1"/>
    <property type="molecule type" value="Genomic_DNA"/>
</dbReference>
<evidence type="ECO:0000313" key="2">
    <source>
        <dbReference type="EMBL" id="KAJ1199357.1"/>
    </source>
</evidence>
<gene>
    <name evidence="2" type="ORF">NDU88_003194</name>
</gene>
<reference evidence="2" key="1">
    <citation type="journal article" date="2022" name="bioRxiv">
        <title>Sequencing and chromosome-scale assembly of the giantPleurodeles waltlgenome.</title>
        <authorList>
            <person name="Brown T."/>
            <person name="Elewa A."/>
            <person name="Iarovenko S."/>
            <person name="Subramanian E."/>
            <person name="Araus A.J."/>
            <person name="Petzold A."/>
            <person name="Susuki M."/>
            <person name="Suzuki K.-i.T."/>
            <person name="Hayashi T."/>
            <person name="Toyoda A."/>
            <person name="Oliveira C."/>
            <person name="Osipova E."/>
            <person name="Leigh N.D."/>
            <person name="Simon A."/>
            <person name="Yun M.H."/>
        </authorList>
    </citation>
    <scope>NUCLEOTIDE SEQUENCE</scope>
    <source>
        <strain evidence="2">20211129_DDA</strain>
        <tissue evidence="2">Liver</tissue>
    </source>
</reference>
<dbReference type="AlphaFoldDB" id="A0AAV7VDB7"/>
<protein>
    <submittedName>
        <fullName evidence="2">Uncharacterized protein</fullName>
    </submittedName>
</protein>
<evidence type="ECO:0000313" key="3">
    <source>
        <dbReference type="Proteomes" id="UP001066276"/>
    </source>
</evidence>
<feature type="region of interest" description="Disordered" evidence="1">
    <location>
        <begin position="1"/>
        <end position="53"/>
    </location>
</feature>
<name>A0AAV7VDB7_PLEWA</name>
<evidence type="ECO:0000256" key="1">
    <source>
        <dbReference type="SAM" id="MobiDB-lite"/>
    </source>
</evidence>
<dbReference type="Proteomes" id="UP001066276">
    <property type="component" value="Chromosome 2_1"/>
</dbReference>
<keyword evidence="3" id="KW-1185">Reference proteome</keyword>
<feature type="compositionally biased region" description="Basic residues" evidence="1">
    <location>
        <begin position="9"/>
        <end position="18"/>
    </location>
</feature>